<comment type="caution">
    <text evidence="11">The sequence shown here is derived from an EMBL/GenBank/DDBJ whole genome shotgun (WGS) entry which is preliminary data.</text>
</comment>
<dbReference type="PRINTS" id="PR00990">
    <property type="entry name" value="RIBOKINASE"/>
</dbReference>
<dbReference type="Pfam" id="PF00294">
    <property type="entry name" value="PfkB"/>
    <property type="match status" value="1"/>
</dbReference>
<feature type="binding site" evidence="9">
    <location>
        <position position="336"/>
    </location>
    <ligand>
        <name>K(+)</name>
        <dbReference type="ChEBI" id="CHEBI:29103"/>
    </ligand>
</feature>
<organism evidence="11 12">
    <name type="scientific">Bifidobacterium mongoliense</name>
    <dbReference type="NCBI Taxonomy" id="518643"/>
    <lineage>
        <taxon>Bacteria</taxon>
        <taxon>Bacillati</taxon>
        <taxon>Actinomycetota</taxon>
        <taxon>Actinomycetes</taxon>
        <taxon>Bifidobacteriales</taxon>
        <taxon>Bifidobacteriaceae</taxon>
        <taxon>Bifidobacterium</taxon>
    </lineage>
</organism>
<feature type="active site" description="Proton acceptor" evidence="9">
    <location>
        <position position="306"/>
    </location>
</feature>
<comment type="catalytic activity">
    <reaction evidence="9">
        <text>D-ribose + ATP = D-ribose 5-phosphate + ADP + H(+)</text>
        <dbReference type="Rhea" id="RHEA:13697"/>
        <dbReference type="ChEBI" id="CHEBI:15378"/>
        <dbReference type="ChEBI" id="CHEBI:30616"/>
        <dbReference type="ChEBI" id="CHEBI:47013"/>
        <dbReference type="ChEBI" id="CHEBI:78346"/>
        <dbReference type="ChEBI" id="CHEBI:456216"/>
        <dbReference type="EC" id="2.7.1.15"/>
    </reaction>
</comment>
<feature type="binding site" evidence="9">
    <location>
        <begin position="305"/>
        <end position="306"/>
    </location>
    <ligand>
        <name>ATP</name>
        <dbReference type="ChEBI" id="CHEBI:30616"/>
    </ligand>
</feature>
<dbReference type="InterPro" id="IPR002139">
    <property type="entry name" value="Ribo/fructo_kinase"/>
</dbReference>
<feature type="binding site" evidence="9">
    <location>
        <begin position="271"/>
        <end position="276"/>
    </location>
    <ligand>
        <name>ATP</name>
        <dbReference type="ChEBI" id="CHEBI:30616"/>
    </ligand>
</feature>
<dbReference type="HAMAP" id="MF_01987">
    <property type="entry name" value="Ribokinase"/>
    <property type="match status" value="1"/>
</dbReference>
<keyword evidence="1 9" id="KW-0808">Transferase</keyword>
<dbReference type="InterPro" id="IPR029056">
    <property type="entry name" value="Ribokinase-like"/>
</dbReference>
<evidence type="ECO:0000256" key="6">
    <source>
        <dbReference type="ARBA" id="ARBA00022842"/>
    </source>
</evidence>
<comment type="activity regulation">
    <text evidence="9">Activated by a monovalent cation that binds near, but not in, the active site. The most likely occupant of the site in vivo is potassium. Ion binding induces a conformational change that may alter substrate affinity.</text>
</comment>
<dbReference type="GO" id="GO:0046872">
    <property type="term" value="F:metal ion binding"/>
    <property type="evidence" value="ECO:0007669"/>
    <property type="project" value="UniProtKB-KW"/>
</dbReference>
<dbReference type="EC" id="2.7.1.15" evidence="9"/>
<feature type="binding site" evidence="9">
    <location>
        <position position="300"/>
    </location>
    <ligand>
        <name>K(+)</name>
        <dbReference type="ChEBI" id="CHEBI:29103"/>
    </ligand>
</feature>
<keyword evidence="2 9" id="KW-0479">Metal-binding</keyword>
<dbReference type="GO" id="GO:0004747">
    <property type="term" value="F:ribokinase activity"/>
    <property type="evidence" value="ECO:0007669"/>
    <property type="project" value="UniProtKB-UniRule"/>
</dbReference>
<keyword evidence="3 9" id="KW-0547">Nucleotide-binding</keyword>
<keyword evidence="5 9" id="KW-0067">ATP-binding</keyword>
<comment type="subcellular location">
    <subcellularLocation>
        <location evidence="9">Cytoplasm</location>
    </subcellularLocation>
</comment>
<keyword evidence="7 9" id="KW-0630">Potassium</keyword>
<dbReference type="PANTHER" id="PTHR10584:SF166">
    <property type="entry name" value="RIBOKINASE"/>
    <property type="match status" value="1"/>
</dbReference>
<evidence type="ECO:0000256" key="4">
    <source>
        <dbReference type="ARBA" id="ARBA00022777"/>
    </source>
</evidence>
<feature type="binding site" evidence="9">
    <location>
        <position position="230"/>
    </location>
    <ligand>
        <name>ATP</name>
        <dbReference type="ChEBI" id="CHEBI:30616"/>
    </ligand>
</feature>
<comment type="similarity">
    <text evidence="9">Belongs to the carbohydrate kinase PfkB family. Ribokinase subfamily.</text>
</comment>
<dbReference type="Gene3D" id="3.40.1190.20">
    <property type="match status" value="1"/>
</dbReference>
<evidence type="ECO:0000256" key="2">
    <source>
        <dbReference type="ARBA" id="ARBA00022723"/>
    </source>
</evidence>
<dbReference type="SUPFAM" id="SSF53613">
    <property type="entry name" value="Ribokinase-like"/>
    <property type="match status" value="1"/>
</dbReference>
<keyword evidence="6 9" id="KW-0460">Magnesium</keyword>
<evidence type="ECO:0000313" key="11">
    <source>
        <dbReference type="EMBL" id="ROT87472.1"/>
    </source>
</evidence>
<feature type="binding site" evidence="9">
    <location>
        <begin position="85"/>
        <end position="89"/>
    </location>
    <ligand>
        <name>substrate</name>
    </ligand>
</feature>
<comment type="cofactor">
    <cofactor evidence="9">
        <name>Mg(2+)</name>
        <dbReference type="ChEBI" id="CHEBI:18420"/>
    </cofactor>
    <text evidence="9">Requires a divalent cation, most likely magnesium in vivo, as an electrophilic catalyst to aid phosphoryl group transfer. It is the chelate of the metal and the nucleotide that is the actual substrate.</text>
</comment>
<dbReference type="InterPro" id="IPR011611">
    <property type="entry name" value="PfkB_dom"/>
</dbReference>
<dbReference type="Proteomes" id="UP000285266">
    <property type="component" value="Unassembled WGS sequence"/>
</dbReference>
<feature type="binding site" evidence="9">
    <location>
        <position position="345"/>
    </location>
    <ligand>
        <name>K(+)</name>
        <dbReference type="ChEBI" id="CHEBI:29103"/>
    </ligand>
</feature>
<name>A0A423UFI7_9BIFI</name>
<sequence length="357" mass="37040">MADASRITRCTTRRCMTLPLKPVAMTTDGKVTAMATYDTLADLDRLDGTIAVVGSMNADYTVTTERLPGPGETVNGGPLRILPGGKSGNQAAAAARLGVESRLFGAVGSDANADLLLGKLNEAGVNTSQVMHAPGPSGTTVITVDAHGENTIVYSPGSNARVDTEYVHAARTAIEASGTLGLCLESPIDAVTAAARICHDFAGRVLLNNSPFIPVIPRALAEACDVLLVNEHEMAAMLDLDEPQDDDWSTYDWARVIAGLHALGFDQAIVTLGADGSVVLDARSDTPVIVIDPVHVDVVDTTGCGDAYMGTVLAGLASGFALDRSARLASYVSAYAATGRGAQASYGTAEQIRAYFA</sequence>
<dbReference type="InterPro" id="IPR011877">
    <property type="entry name" value="Ribokinase"/>
</dbReference>
<accession>A0A423UFI7</accession>
<reference evidence="11 12" key="1">
    <citation type="submission" date="2018-07" db="EMBL/GenBank/DDBJ databases">
        <title>The role of parmesan cheese in vectoring bovine microbiota.</title>
        <authorList>
            <person name="Lugli G.A."/>
            <person name="Milani C."/>
        </authorList>
    </citation>
    <scope>NUCLEOTIDE SEQUENCE [LARGE SCALE GENOMIC DNA]</scope>
    <source>
        <strain evidence="11 12">BMONG18</strain>
    </source>
</reference>
<feature type="binding site" evidence="9">
    <location>
        <position position="302"/>
    </location>
    <ligand>
        <name>K(+)</name>
        <dbReference type="ChEBI" id="CHEBI:29103"/>
    </ligand>
</feature>
<feature type="binding site" evidence="9">
    <location>
        <position position="306"/>
    </location>
    <ligand>
        <name>substrate</name>
    </ligand>
</feature>
<protein>
    <recommendedName>
        <fullName evidence="9">Ribokinase</fullName>
        <shortName evidence="9">RK</shortName>
        <ecNumber evidence="9">2.7.1.15</ecNumber>
    </recommendedName>
</protein>
<dbReference type="CDD" id="cd01174">
    <property type="entry name" value="ribokinase"/>
    <property type="match status" value="1"/>
</dbReference>
<feature type="domain" description="Carbohydrate kinase PfkB" evidence="10">
    <location>
        <begin position="50"/>
        <end position="345"/>
    </location>
</feature>
<keyword evidence="4 9" id="KW-0418">Kinase</keyword>
<comment type="pathway">
    <text evidence="9">Carbohydrate metabolism; D-ribose degradation; D-ribose 5-phosphate from beta-D-ribopyranose: step 2/2.</text>
</comment>
<feature type="binding site" evidence="9">
    <location>
        <position position="341"/>
    </location>
    <ligand>
        <name>K(+)</name>
        <dbReference type="ChEBI" id="CHEBI:29103"/>
    </ligand>
</feature>
<evidence type="ECO:0000256" key="3">
    <source>
        <dbReference type="ARBA" id="ARBA00022741"/>
    </source>
</evidence>
<proteinExistence type="inferred from homology"/>
<feature type="binding site" evidence="9">
    <location>
        <position position="185"/>
    </location>
    <ligand>
        <name>substrate</name>
    </ligand>
</feature>
<gene>
    <name evidence="9" type="primary">rbsK</name>
    <name evidence="11" type="ORF">BMONG18_0012</name>
</gene>
<evidence type="ECO:0000313" key="12">
    <source>
        <dbReference type="Proteomes" id="UP000285266"/>
    </source>
</evidence>
<evidence type="ECO:0000256" key="9">
    <source>
        <dbReference type="HAMAP-Rule" id="MF_01987"/>
    </source>
</evidence>
<dbReference type="GO" id="GO:0005829">
    <property type="term" value="C:cytosol"/>
    <property type="evidence" value="ECO:0007669"/>
    <property type="project" value="TreeGrafter"/>
</dbReference>
<evidence type="ECO:0000256" key="5">
    <source>
        <dbReference type="ARBA" id="ARBA00022840"/>
    </source>
</evidence>
<dbReference type="EMBL" id="QRAJ01000001">
    <property type="protein sequence ID" value="ROT87472.1"/>
    <property type="molecule type" value="Genomic_DNA"/>
</dbReference>
<comment type="subunit">
    <text evidence="9">Homodimer.</text>
</comment>
<comment type="function">
    <text evidence="9">Catalyzes the phosphorylation of ribose at O-5 in a reaction requiring ATP and magnesium. The resulting D-ribose-5-phosphate can then be used either for sythesis of nucleotides, histidine, and tryptophan, or as a component of the pentose phosphate pathway.</text>
</comment>
<evidence type="ECO:0000256" key="7">
    <source>
        <dbReference type="ARBA" id="ARBA00022958"/>
    </source>
</evidence>
<dbReference type="GO" id="GO:0005524">
    <property type="term" value="F:ATP binding"/>
    <property type="evidence" value="ECO:0007669"/>
    <property type="project" value="UniProtKB-UniRule"/>
</dbReference>
<evidence type="ECO:0000256" key="8">
    <source>
        <dbReference type="ARBA" id="ARBA00023277"/>
    </source>
</evidence>
<keyword evidence="9" id="KW-0963">Cytoplasm</keyword>
<dbReference type="GO" id="GO:0019303">
    <property type="term" value="P:D-ribose catabolic process"/>
    <property type="evidence" value="ECO:0007669"/>
    <property type="project" value="UniProtKB-UniRule"/>
</dbReference>
<dbReference type="PANTHER" id="PTHR10584">
    <property type="entry name" value="SUGAR KINASE"/>
    <property type="match status" value="1"/>
</dbReference>
<feature type="binding site" evidence="9">
    <location>
        <begin position="57"/>
        <end position="59"/>
    </location>
    <ligand>
        <name>substrate</name>
    </ligand>
</feature>
<evidence type="ECO:0000259" key="10">
    <source>
        <dbReference type="Pfam" id="PF00294"/>
    </source>
</evidence>
<comment type="caution">
    <text evidence="9">Lacks conserved residue(s) required for the propagation of feature annotation.</text>
</comment>
<dbReference type="AlphaFoldDB" id="A0A423UFI7"/>
<feature type="binding site" evidence="9">
    <location>
        <position position="339"/>
    </location>
    <ligand>
        <name>K(+)</name>
        <dbReference type="ChEBI" id="CHEBI:29103"/>
    </ligand>
</feature>
<dbReference type="UniPathway" id="UPA00916">
    <property type="reaction ID" value="UER00889"/>
</dbReference>
<evidence type="ECO:0000256" key="1">
    <source>
        <dbReference type="ARBA" id="ARBA00022679"/>
    </source>
</evidence>
<keyword evidence="8 9" id="KW-0119">Carbohydrate metabolism</keyword>